<reference evidence="1 2" key="1">
    <citation type="journal article" date="2011" name="PLoS Genet.">
        <title>Comparative genomic analysis of human fungal pathogens causing paracoccidioidomycosis.</title>
        <authorList>
            <person name="Desjardins C.A."/>
            <person name="Champion M.D."/>
            <person name="Holder J.W."/>
            <person name="Muszewska A."/>
            <person name="Goldberg J."/>
            <person name="Bailao A.M."/>
            <person name="Brigido M.M."/>
            <person name="Ferreira M.E."/>
            <person name="Garcia A.M."/>
            <person name="Grynberg M."/>
            <person name="Gujja S."/>
            <person name="Heiman D.I."/>
            <person name="Henn M.R."/>
            <person name="Kodira C.D."/>
            <person name="Leon-Narvaez H."/>
            <person name="Longo L.V."/>
            <person name="Ma L.J."/>
            <person name="Malavazi I."/>
            <person name="Matsuo A.L."/>
            <person name="Morais F.V."/>
            <person name="Pereira M."/>
            <person name="Rodriguez-Brito S."/>
            <person name="Sakthikumar S."/>
            <person name="Salem-Izacc S.M."/>
            <person name="Sykes S.M."/>
            <person name="Teixeira M.M."/>
            <person name="Vallejo M.C."/>
            <person name="Walter M.E."/>
            <person name="Yandava C."/>
            <person name="Young S."/>
            <person name="Zeng Q."/>
            <person name="Zucker J."/>
            <person name="Felipe M.S."/>
            <person name="Goldman G.H."/>
            <person name="Haas B.J."/>
            <person name="McEwen J.G."/>
            <person name="Nino-Vega G."/>
            <person name="Puccia R."/>
            <person name="San-Blas G."/>
            <person name="Soares C.M."/>
            <person name="Birren B.W."/>
            <person name="Cuomo C.A."/>
        </authorList>
    </citation>
    <scope>NUCLEOTIDE SEQUENCE [LARGE SCALE GENOMIC DNA]</scope>
    <source>
        <strain evidence="1 2">Pb18</strain>
    </source>
</reference>
<dbReference type="EMBL" id="KN275960">
    <property type="protein sequence ID" value="EEH48104.2"/>
    <property type="molecule type" value="Genomic_DNA"/>
</dbReference>
<gene>
    <name evidence="1" type="ORF">PADG_04188</name>
</gene>
<sequence>MADQVVQWSWMEDEEGFSKAYGVVEKKNNDVLGLSRGLYLESHPSINEPVGDGWINECVIIGAVAAPEQGVGCVGQGSPSPTPQPTLLFHQQPTCFLSSASSTSTPSHLTLH</sequence>
<dbReference type="GeneID" id="22583366"/>
<dbReference type="AlphaFoldDB" id="C1GAA2"/>
<dbReference type="InParanoid" id="C1GAA2"/>
<dbReference type="KEGG" id="pbn:PADG_04188"/>
<dbReference type="HOGENOM" id="CLU_2146646_0_0_1"/>
<evidence type="ECO:0000313" key="2">
    <source>
        <dbReference type="Proteomes" id="UP000001628"/>
    </source>
</evidence>
<organism evidence="1 2">
    <name type="scientific">Paracoccidioides brasiliensis (strain Pb18)</name>
    <dbReference type="NCBI Taxonomy" id="502780"/>
    <lineage>
        <taxon>Eukaryota</taxon>
        <taxon>Fungi</taxon>
        <taxon>Dikarya</taxon>
        <taxon>Ascomycota</taxon>
        <taxon>Pezizomycotina</taxon>
        <taxon>Eurotiomycetes</taxon>
        <taxon>Eurotiomycetidae</taxon>
        <taxon>Onygenales</taxon>
        <taxon>Ajellomycetaceae</taxon>
        <taxon>Paracoccidioides</taxon>
    </lineage>
</organism>
<name>C1GAA2_PARBD</name>
<accession>C1GAA2</accession>
<protein>
    <submittedName>
        <fullName evidence="1">Uncharacterized protein</fullName>
    </submittedName>
</protein>
<proteinExistence type="predicted"/>
<dbReference type="RefSeq" id="XP_010759354.1">
    <property type="nucleotide sequence ID" value="XM_010761052.1"/>
</dbReference>
<dbReference type="VEuPathDB" id="FungiDB:PADG_04188"/>
<evidence type="ECO:0000313" key="1">
    <source>
        <dbReference type="EMBL" id="EEH48104.2"/>
    </source>
</evidence>
<keyword evidence="2" id="KW-1185">Reference proteome</keyword>
<dbReference type="Proteomes" id="UP000001628">
    <property type="component" value="Unassembled WGS sequence"/>
</dbReference>